<name>A0A7Y0E0T0_9PROT</name>
<evidence type="ECO:0000256" key="1">
    <source>
        <dbReference type="ARBA" id="ARBA00001932"/>
    </source>
</evidence>
<accession>A0A7Y0E0T0</accession>
<dbReference type="Proteomes" id="UP000539372">
    <property type="component" value="Unassembled WGS sequence"/>
</dbReference>
<keyword evidence="9" id="KW-0456">Lyase</keyword>
<evidence type="ECO:0000256" key="4">
    <source>
        <dbReference type="ARBA" id="ARBA00022991"/>
    </source>
</evidence>
<comment type="similarity">
    <text evidence="7">Belongs to the DNA photolyase family.</text>
</comment>
<dbReference type="GO" id="GO:0006139">
    <property type="term" value="P:nucleobase-containing compound metabolic process"/>
    <property type="evidence" value="ECO:0007669"/>
    <property type="project" value="UniProtKB-ARBA"/>
</dbReference>
<keyword evidence="2 5" id="KW-0285">Flavoprotein</keyword>
<dbReference type="InterPro" id="IPR005101">
    <property type="entry name" value="Cryptochr/Photolyase_FAD-bd"/>
</dbReference>
<gene>
    <name evidence="9" type="ORF">HH303_11705</name>
</gene>
<dbReference type="GO" id="GO:0009416">
    <property type="term" value="P:response to light stimulus"/>
    <property type="evidence" value="ECO:0007669"/>
    <property type="project" value="TreeGrafter"/>
</dbReference>
<feature type="site" description="Electron transfer via tryptophanyl radical" evidence="6">
    <location>
        <position position="387"/>
    </location>
</feature>
<dbReference type="Gene3D" id="1.10.579.10">
    <property type="entry name" value="DNA Cyclobutane Dipyrimidine Photolyase, subunit A, domain 3"/>
    <property type="match status" value="1"/>
</dbReference>
<dbReference type="GO" id="GO:0006950">
    <property type="term" value="P:response to stress"/>
    <property type="evidence" value="ECO:0007669"/>
    <property type="project" value="UniProtKB-ARBA"/>
</dbReference>
<dbReference type="PRINTS" id="PR00147">
    <property type="entry name" value="DNAPHOTLYASE"/>
</dbReference>
<evidence type="ECO:0000256" key="5">
    <source>
        <dbReference type="PIRSR" id="PIRSR602081-1"/>
    </source>
</evidence>
<evidence type="ECO:0000256" key="3">
    <source>
        <dbReference type="ARBA" id="ARBA00022827"/>
    </source>
</evidence>
<dbReference type="Pfam" id="PF00875">
    <property type="entry name" value="DNA_photolyase"/>
    <property type="match status" value="1"/>
</dbReference>
<dbReference type="PANTHER" id="PTHR11455">
    <property type="entry name" value="CRYPTOCHROME"/>
    <property type="match status" value="1"/>
</dbReference>
<comment type="cofactor">
    <cofactor evidence="5">
        <name>FAD</name>
        <dbReference type="ChEBI" id="CHEBI:57692"/>
    </cofactor>
    <text evidence="5">Binds 1 FAD per subunit.</text>
</comment>
<dbReference type="RefSeq" id="WP_169625511.1">
    <property type="nucleotide sequence ID" value="NZ_JABBNT010000003.1"/>
</dbReference>
<dbReference type="GO" id="GO:0071949">
    <property type="term" value="F:FAD binding"/>
    <property type="evidence" value="ECO:0007669"/>
    <property type="project" value="TreeGrafter"/>
</dbReference>
<evidence type="ECO:0000256" key="6">
    <source>
        <dbReference type="PIRSR" id="PIRSR602081-2"/>
    </source>
</evidence>
<evidence type="ECO:0000313" key="9">
    <source>
        <dbReference type="EMBL" id="NMM45148.1"/>
    </source>
</evidence>
<dbReference type="Pfam" id="PF03441">
    <property type="entry name" value="FAD_binding_7"/>
    <property type="match status" value="1"/>
</dbReference>
<dbReference type="PROSITE" id="PS00691">
    <property type="entry name" value="DNA_PHOTOLYASES_1_2"/>
    <property type="match status" value="1"/>
</dbReference>
<dbReference type="InterPro" id="IPR002081">
    <property type="entry name" value="Cryptochrome/DNA_photolyase_1"/>
</dbReference>
<dbReference type="InterPro" id="IPR036134">
    <property type="entry name" value="Crypto/Photolyase_FAD-like_sf"/>
</dbReference>
<dbReference type="EMBL" id="JABBNT010000003">
    <property type="protein sequence ID" value="NMM45148.1"/>
    <property type="molecule type" value="Genomic_DNA"/>
</dbReference>
<dbReference type="AlphaFoldDB" id="A0A7Y0E0T0"/>
<feature type="binding site" evidence="5">
    <location>
        <position position="226"/>
    </location>
    <ligand>
        <name>FAD</name>
        <dbReference type="ChEBI" id="CHEBI:57692"/>
    </ligand>
</feature>
<organism evidence="9 10">
    <name type="scientific">Pacificispira spongiicola</name>
    <dbReference type="NCBI Taxonomy" id="2729598"/>
    <lineage>
        <taxon>Bacteria</taxon>
        <taxon>Pseudomonadati</taxon>
        <taxon>Pseudomonadota</taxon>
        <taxon>Alphaproteobacteria</taxon>
        <taxon>Rhodospirillales</taxon>
        <taxon>Rhodospirillaceae</taxon>
        <taxon>Pacificispira</taxon>
    </lineage>
</organism>
<dbReference type="GO" id="GO:0003677">
    <property type="term" value="F:DNA binding"/>
    <property type="evidence" value="ECO:0007669"/>
    <property type="project" value="TreeGrafter"/>
</dbReference>
<evidence type="ECO:0000313" key="10">
    <source>
        <dbReference type="Proteomes" id="UP000539372"/>
    </source>
</evidence>
<feature type="site" description="Electron transfer via tryptophanyl radical" evidence="6">
    <location>
        <position position="311"/>
    </location>
</feature>
<reference evidence="9 10" key="1">
    <citation type="submission" date="2020-04" db="EMBL/GenBank/DDBJ databases">
        <title>Rhodospirillaceae bacterium KN72 isolated from deep sea.</title>
        <authorList>
            <person name="Zhang D.-C."/>
        </authorList>
    </citation>
    <scope>NUCLEOTIDE SEQUENCE [LARGE SCALE GENOMIC DNA]</scope>
    <source>
        <strain evidence="9 10">KN72</strain>
    </source>
</reference>
<comment type="caution">
    <text evidence="9">The sequence shown here is derived from an EMBL/GenBank/DDBJ whole genome shotgun (WGS) entry which is preliminary data.</text>
</comment>
<sequence>MPSPSLIWFRKDLRLTDNPALQAALNSKSPVICLFILDDRIDGSLPMGGASAWWLHHSLAALDTALRDRGGKLILRRGAALPILEDICRRADVGAVYWNRCYDPAAIDRDTAIKKALSEAGVVVESFNGSLLREPWEVKTKTGGAYSVFTPFWKASCALGEPDRPTPAPETLPGYSGDLDAETLESWSLVPTRPDWAGGLRETWQPGENGARARFDAFLDKDIAGYGERRNRPDWDRTSRLSPHLAFGELSVREIWHAALGHARFVLDGEESGAWSFLREVGWRDFNHNLLFHNPDMPTVNFHRKFDAFPWREDEDGFQAWCRGRTGYPLVDAGMRELWHTGFMHNRVRMVAASFLIKHLLVDWRRGEAWFRDTLVDADLANNVCNWQWVAGCGADAAPYFRIFNPTGQAEKFDPDQAYIRRWVPELAHGGEDYPAPIVDHRMARQRALDAYADIKGAV</sequence>
<dbReference type="InterPro" id="IPR036155">
    <property type="entry name" value="Crypto/Photolyase_N_sf"/>
</dbReference>
<dbReference type="PROSITE" id="PS00394">
    <property type="entry name" value="DNA_PHOTOLYASES_1_1"/>
    <property type="match status" value="1"/>
</dbReference>
<feature type="binding site" evidence="5">
    <location>
        <begin position="238"/>
        <end position="242"/>
    </location>
    <ligand>
        <name>FAD</name>
        <dbReference type="ChEBI" id="CHEBI:57692"/>
    </ligand>
</feature>
<keyword evidence="3 5" id="KW-0274">FAD</keyword>
<dbReference type="Gene3D" id="1.25.40.80">
    <property type="match status" value="1"/>
</dbReference>
<keyword evidence="10" id="KW-1185">Reference proteome</keyword>
<proteinExistence type="inferred from homology"/>
<dbReference type="SUPFAM" id="SSF52425">
    <property type="entry name" value="Cryptochrome/photolyase, N-terminal domain"/>
    <property type="match status" value="1"/>
</dbReference>
<dbReference type="PROSITE" id="PS51645">
    <property type="entry name" value="PHR_CRY_ALPHA_BETA"/>
    <property type="match status" value="1"/>
</dbReference>
<comment type="cofactor">
    <cofactor evidence="1">
        <name>(6R)-5,10-methylene-5,6,7,8-tetrahydrofolate</name>
        <dbReference type="ChEBI" id="CHEBI:15636"/>
    </cofactor>
</comment>
<feature type="binding site" evidence="5">
    <location>
        <begin position="377"/>
        <end position="379"/>
    </location>
    <ligand>
        <name>FAD</name>
        <dbReference type="ChEBI" id="CHEBI:57692"/>
    </ligand>
</feature>
<feature type="site" description="Electron transfer via tryptophanyl radical" evidence="6">
    <location>
        <position position="364"/>
    </location>
</feature>
<dbReference type="Gene3D" id="3.40.50.620">
    <property type="entry name" value="HUPs"/>
    <property type="match status" value="1"/>
</dbReference>
<feature type="binding site" evidence="5">
    <location>
        <position position="277"/>
    </location>
    <ligand>
        <name>FAD</name>
        <dbReference type="ChEBI" id="CHEBI:57692"/>
    </ligand>
</feature>
<dbReference type="InterPro" id="IPR018394">
    <property type="entry name" value="DNA_photolyase_1_CS_C"/>
</dbReference>
<dbReference type="InterPro" id="IPR006050">
    <property type="entry name" value="DNA_photolyase_N"/>
</dbReference>
<keyword evidence="4 7" id="KW-0157">Chromophore</keyword>
<evidence type="ECO:0000259" key="8">
    <source>
        <dbReference type="PROSITE" id="PS51645"/>
    </source>
</evidence>
<dbReference type="GO" id="GO:0003904">
    <property type="term" value="F:deoxyribodipyrimidine photo-lyase activity"/>
    <property type="evidence" value="ECO:0007669"/>
    <property type="project" value="TreeGrafter"/>
</dbReference>
<feature type="domain" description="Photolyase/cryptochrome alpha/beta" evidence="8">
    <location>
        <begin position="3"/>
        <end position="132"/>
    </location>
</feature>
<evidence type="ECO:0000256" key="2">
    <source>
        <dbReference type="ARBA" id="ARBA00022630"/>
    </source>
</evidence>
<dbReference type="InterPro" id="IPR014729">
    <property type="entry name" value="Rossmann-like_a/b/a_fold"/>
</dbReference>
<evidence type="ECO:0000256" key="7">
    <source>
        <dbReference type="RuleBase" id="RU004182"/>
    </source>
</evidence>
<protein>
    <submittedName>
        <fullName evidence="9">Deoxyribodipyrimidine photo-lyase</fullName>
    </submittedName>
</protein>
<dbReference type="SUPFAM" id="SSF48173">
    <property type="entry name" value="Cryptochrome/photolyase FAD-binding domain"/>
    <property type="match status" value="1"/>
</dbReference>
<dbReference type="PANTHER" id="PTHR11455:SF9">
    <property type="entry name" value="CRYPTOCHROME CIRCADIAN CLOCK 5 ISOFORM X1"/>
    <property type="match status" value="1"/>
</dbReference>